<dbReference type="EnsemblMetazoa" id="MESCA000683-RA">
    <property type="protein sequence ID" value="MESCA000683-PA"/>
    <property type="gene ID" value="MESCA000683"/>
</dbReference>
<dbReference type="EMBL" id="CAQQ02389343">
    <property type="status" value="NOT_ANNOTATED_CDS"/>
    <property type="molecule type" value="Genomic_DNA"/>
</dbReference>
<evidence type="ECO:0008006" key="4">
    <source>
        <dbReference type="Google" id="ProtNLM"/>
    </source>
</evidence>
<sequence length="74" mass="8461">MLFLSLVLFFLALVNANLDQKCQQFKSFIPTTPERITTPGAKEDHGWYWKCAMIKINALKGKKLDIFKAVSLKT</sequence>
<reference evidence="3" key="1">
    <citation type="submission" date="2013-02" db="EMBL/GenBank/DDBJ databases">
        <authorList>
            <person name="Hughes D."/>
        </authorList>
    </citation>
    <scope>NUCLEOTIDE SEQUENCE</scope>
    <source>
        <strain>Durham</strain>
        <strain evidence="3">NC isolate 2 -- Noor lab</strain>
    </source>
</reference>
<proteinExistence type="predicted"/>
<dbReference type="AlphaFoldDB" id="T1GBP6"/>
<name>T1GBP6_MEGSC</name>
<dbReference type="Proteomes" id="UP000015102">
    <property type="component" value="Unassembled WGS sequence"/>
</dbReference>
<keyword evidence="1" id="KW-0732">Signal</keyword>
<dbReference type="HOGENOM" id="CLU_2690637_0_0_1"/>
<organism evidence="2 3">
    <name type="scientific">Megaselia scalaris</name>
    <name type="common">Humpbacked fly</name>
    <name type="synonym">Phora scalaris</name>
    <dbReference type="NCBI Taxonomy" id="36166"/>
    <lineage>
        <taxon>Eukaryota</taxon>
        <taxon>Metazoa</taxon>
        <taxon>Ecdysozoa</taxon>
        <taxon>Arthropoda</taxon>
        <taxon>Hexapoda</taxon>
        <taxon>Insecta</taxon>
        <taxon>Pterygota</taxon>
        <taxon>Neoptera</taxon>
        <taxon>Endopterygota</taxon>
        <taxon>Diptera</taxon>
        <taxon>Brachycera</taxon>
        <taxon>Muscomorpha</taxon>
        <taxon>Platypezoidea</taxon>
        <taxon>Phoridae</taxon>
        <taxon>Megaseliini</taxon>
        <taxon>Megaselia</taxon>
    </lineage>
</organism>
<reference evidence="2" key="2">
    <citation type="submission" date="2015-06" db="UniProtKB">
        <authorList>
            <consortium name="EnsemblMetazoa"/>
        </authorList>
    </citation>
    <scope>IDENTIFICATION</scope>
</reference>
<keyword evidence="3" id="KW-1185">Reference proteome</keyword>
<evidence type="ECO:0000256" key="1">
    <source>
        <dbReference type="SAM" id="SignalP"/>
    </source>
</evidence>
<accession>T1GBP6</accession>
<protein>
    <recommendedName>
        <fullName evidence="4">Fibrinogen C-terminal domain-containing protein</fullName>
    </recommendedName>
</protein>
<evidence type="ECO:0000313" key="2">
    <source>
        <dbReference type="EnsemblMetazoa" id="MESCA000683-PA"/>
    </source>
</evidence>
<evidence type="ECO:0000313" key="3">
    <source>
        <dbReference type="Proteomes" id="UP000015102"/>
    </source>
</evidence>
<feature type="chain" id="PRO_5004577245" description="Fibrinogen C-terminal domain-containing protein" evidence="1">
    <location>
        <begin position="17"/>
        <end position="74"/>
    </location>
</feature>
<feature type="signal peptide" evidence="1">
    <location>
        <begin position="1"/>
        <end position="16"/>
    </location>
</feature>